<accession>A0A4R8DIX8</accession>
<protein>
    <submittedName>
        <fullName evidence="3">Uncharacterized protein</fullName>
    </submittedName>
</protein>
<organism evidence="3 4">
    <name type="scientific">Dinghuibacter silviterrae</name>
    <dbReference type="NCBI Taxonomy" id="1539049"/>
    <lineage>
        <taxon>Bacteria</taxon>
        <taxon>Pseudomonadati</taxon>
        <taxon>Bacteroidota</taxon>
        <taxon>Chitinophagia</taxon>
        <taxon>Chitinophagales</taxon>
        <taxon>Chitinophagaceae</taxon>
        <taxon>Dinghuibacter</taxon>
    </lineage>
</organism>
<comment type="caution">
    <text evidence="3">The sequence shown here is derived from an EMBL/GenBank/DDBJ whole genome shotgun (WGS) entry which is preliminary data.</text>
</comment>
<dbReference type="Proteomes" id="UP000294498">
    <property type="component" value="Unassembled WGS sequence"/>
</dbReference>
<evidence type="ECO:0000256" key="1">
    <source>
        <dbReference type="SAM" id="MobiDB-lite"/>
    </source>
</evidence>
<feature type="transmembrane region" description="Helical" evidence="2">
    <location>
        <begin position="58"/>
        <end position="77"/>
    </location>
</feature>
<proteinExistence type="predicted"/>
<sequence>MDSRTYIARSGPSRAIASRPASHTGAGPRGKSMPAAPPVQREGDWITALVELAKANPIGTALTIVGGAATILAYYYWQKHPPPKKQVPQQLLEPPDWTTLEGVAKQVKVAPEVLRAGLEEGKGMKGITINDIYKKGFDPSSESLTGVVPPSLLVNLPQQPADKVETLFQRLNQFPFKYTGILESGGSSFLSGNGDCMSLAQRFLLATKAAGVEGVVIQSDPTAMVVASHAIHGRETVANVDGTPLWFFHDHHWGVFQGTKYDLLFMDHQSPQTGHRTAQDVVYNGVNYDTFEGDIAVIHANQFGKLTVALTEGRVGRAMPVSEVKTFIDTHKKV</sequence>
<evidence type="ECO:0000313" key="3">
    <source>
        <dbReference type="EMBL" id="TDW97517.1"/>
    </source>
</evidence>
<reference evidence="3 4" key="1">
    <citation type="submission" date="2019-03" db="EMBL/GenBank/DDBJ databases">
        <title>Genomic Encyclopedia of Type Strains, Phase IV (KMG-IV): sequencing the most valuable type-strain genomes for metagenomic binning, comparative biology and taxonomic classification.</title>
        <authorList>
            <person name="Goeker M."/>
        </authorList>
    </citation>
    <scope>NUCLEOTIDE SEQUENCE [LARGE SCALE GENOMIC DNA]</scope>
    <source>
        <strain evidence="3 4">DSM 100059</strain>
    </source>
</reference>
<gene>
    <name evidence="3" type="ORF">EDB95_5367</name>
</gene>
<keyword evidence="2" id="KW-0812">Transmembrane</keyword>
<keyword evidence="2" id="KW-1133">Transmembrane helix</keyword>
<dbReference type="EMBL" id="SODV01000002">
    <property type="protein sequence ID" value="TDW97517.1"/>
    <property type="molecule type" value="Genomic_DNA"/>
</dbReference>
<dbReference type="AlphaFoldDB" id="A0A4R8DIX8"/>
<feature type="region of interest" description="Disordered" evidence="1">
    <location>
        <begin position="1"/>
        <end position="39"/>
    </location>
</feature>
<evidence type="ECO:0000256" key="2">
    <source>
        <dbReference type="SAM" id="Phobius"/>
    </source>
</evidence>
<keyword evidence="4" id="KW-1185">Reference proteome</keyword>
<evidence type="ECO:0000313" key="4">
    <source>
        <dbReference type="Proteomes" id="UP000294498"/>
    </source>
</evidence>
<keyword evidence="2" id="KW-0472">Membrane</keyword>
<name>A0A4R8DIX8_9BACT</name>